<dbReference type="InterPro" id="IPR011006">
    <property type="entry name" value="CheY-like_superfamily"/>
</dbReference>
<evidence type="ECO:0000259" key="3">
    <source>
        <dbReference type="PROSITE" id="PS50043"/>
    </source>
</evidence>
<dbReference type="RefSeq" id="WP_101642922.1">
    <property type="nucleotide sequence ID" value="NZ_FXZE01000005.1"/>
</dbReference>
<dbReference type="GO" id="GO:0006355">
    <property type="term" value="P:regulation of DNA-templated transcription"/>
    <property type="evidence" value="ECO:0007669"/>
    <property type="project" value="InterPro"/>
</dbReference>
<accession>A0A2H1J4M9</accession>
<dbReference type="PROSITE" id="PS50110">
    <property type="entry name" value="RESPONSE_REGULATORY"/>
    <property type="match status" value="1"/>
</dbReference>
<organism evidence="5 6">
    <name type="scientific">Brevibacterium antiquum</name>
    <dbReference type="NCBI Taxonomy" id="234835"/>
    <lineage>
        <taxon>Bacteria</taxon>
        <taxon>Bacillati</taxon>
        <taxon>Actinomycetota</taxon>
        <taxon>Actinomycetes</taxon>
        <taxon>Micrococcales</taxon>
        <taxon>Brevibacteriaceae</taxon>
        <taxon>Brevibacterium</taxon>
    </lineage>
</organism>
<proteinExistence type="predicted"/>
<dbReference type="CDD" id="cd06170">
    <property type="entry name" value="LuxR_C_like"/>
    <property type="match status" value="1"/>
</dbReference>
<keyword evidence="2" id="KW-0597">Phosphoprotein</keyword>
<dbReference type="AlphaFoldDB" id="A0A2H1J4M9"/>
<protein>
    <submittedName>
        <fullName evidence="5">Two component transcriptional regulator, LuxR family</fullName>
    </submittedName>
</protein>
<dbReference type="SUPFAM" id="SSF46894">
    <property type="entry name" value="C-terminal effector domain of the bipartite response regulators"/>
    <property type="match status" value="1"/>
</dbReference>
<dbReference type="PROSITE" id="PS50043">
    <property type="entry name" value="HTH_LUXR_2"/>
    <property type="match status" value="1"/>
</dbReference>
<dbReference type="InterPro" id="IPR000792">
    <property type="entry name" value="Tscrpt_reg_LuxR_C"/>
</dbReference>
<keyword evidence="6" id="KW-1185">Reference proteome</keyword>
<dbReference type="PANTHER" id="PTHR43214:SF42">
    <property type="entry name" value="TRANSCRIPTIONAL REGULATORY PROTEIN DESR"/>
    <property type="match status" value="1"/>
</dbReference>
<name>A0A2H1J4M9_9MICO</name>
<dbReference type="InterPro" id="IPR039420">
    <property type="entry name" value="WalR-like"/>
</dbReference>
<evidence type="ECO:0000313" key="6">
    <source>
        <dbReference type="Proteomes" id="UP000234342"/>
    </source>
</evidence>
<dbReference type="Pfam" id="PF00196">
    <property type="entry name" value="GerE"/>
    <property type="match status" value="1"/>
</dbReference>
<dbReference type="SMART" id="SM00448">
    <property type="entry name" value="REC"/>
    <property type="match status" value="1"/>
</dbReference>
<dbReference type="PANTHER" id="PTHR43214">
    <property type="entry name" value="TWO-COMPONENT RESPONSE REGULATOR"/>
    <property type="match status" value="1"/>
</dbReference>
<gene>
    <name evidence="5" type="ORF">BANT10_01622</name>
</gene>
<dbReference type="EMBL" id="FXZE01000005">
    <property type="protein sequence ID" value="SMX82344.1"/>
    <property type="molecule type" value="Genomic_DNA"/>
</dbReference>
<dbReference type="Pfam" id="PF00072">
    <property type="entry name" value="Response_reg"/>
    <property type="match status" value="1"/>
</dbReference>
<reference evidence="6" key="1">
    <citation type="submission" date="2017-03" db="EMBL/GenBank/DDBJ databases">
        <authorList>
            <person name="Monnet C."/>
        </authorList>
    </citation>
    <scope>NUCLEOTIDE SEQUENCE [LARGE SCALE GENOMIC DNA]</scope>
    <source>
        <strain evidence="6">P10</strain>
    </source>
</reference>
<dbReference type="InterPro" id="IPR001789">
    <property type="entry name" value="Sig_transdc_resp-reg_receiver"/>
</dbReference>
<evidence type="ECO:0000313" key="5">
    <source>
        <dbReference type="EMBL" id="SMX82344.1"/>
    </source>
</evidence>
<dbReference type="Gene3D" id="3.40.50.2300">
    <property type="match status" value="1"/>
</dbReference>
<feature type="modified residue" description="4-aspartylphosphate" evidence="2">
    <location>
        <position position="54"/>
    </location>
</feature>
<dbReference type="InterPro" id="IPR016032">
    <property type="entry name" value="Sig_transdc_resp-reg_C-effctor"/>
</dbReference>
<feature type="domain" description="HTH luxR-type" evidence="3">
    <location>
        <begin position="134"/>
        <end position="199"/>
    </location>
</feature>
<dbReference type="Proteomes" id="UP000234342">
    <property type="component" value="Unassembled WGS sequence"/>
</dbReference>
<evidence type="ECO:0000259" key="4">
    <source>
        <dbReference type="PROSITE" id="PS50110"/>
    </source>
</evidence>
<evidence type="ECO:0000256" key="1">
    <source>
        <dbReference type="ARBA" id="ARBA00023125"/>
    </source>
</evidence>
<feature type="domain" description="Response regulatory" evidence="4">
    <location>
        <begin position="3"/>
        <end position="119"/>
    </location>
</feature>
<evidence type="ECO:0000256" key="2">
    <source>
        <dbReference type="PROSITE-ProRule" id="PRU00169"/>
    </source>
</evidence>
<dbReference type="SMART" id="SM00421">
    <property type="entry name" value="HTH_LUXR"/>
    <property type="match status" value="1"/>
</dbReference>
<dbReference type="PRINTS" id="PR00038">
    <property type="entry name" value="HTHLUXR"/>
</dbReference>
<dbReference type="CDD" id="cd19930">
    <property type="entry name" value="REC_DesR-like"/>
    <property type="match status" value="1"/>
</dbReference>
<sequence length="201" mass="21452">MITLLVADDQTMVREALAALLGLETDLEVIEQCARGDEVLPAVRGRQPDVALLDVDMPGLDGLEVAVALRTEFPQIKVIIVTTYGRPGWVKRAMDAGIGGFMVKDAPVEHLADGIRRVMAGLQVIDPELVVESTVRGLSPLTERETDVLRAAADGGSVEELASALFLSTGTVRNRLSAAIGKTDARNRADAARIARGNGWL</sequence>
<dbReference type="SUPFAM" id="SSF52172">
    <property type="entry name" value="CheY-like"/>
    <property type="match status" value="1"/>
</dbReference>
<dbReference type="GO" id="GO:0000160">
    <property type="term" value="P:phosphorelay signal transduction system"/>
    <property type="evidence" value="ECO:0007669"/>
    <property type="project" value="InterPro"/>
</dbReference>
<dbReference type="GO" id="GO:0003677">
    <property type="term" value="F:DNA binding"/>
    <property type="evidence" value="ECO:0007669"/>
    <property type="project" value="UniProtKB-KW"/>
</dbReference>
<keyword evidence="1" id="KW-0238">DNA-binding</keyword>